<dbReference type="GeneID" id="9626618"/>
<feature type="compositionally biased region" description="Gly residues" evidence="1">
    <location>
        <begin position="86"/>
        <end position="95"/>
    </location>
</feature>
<protein>
    <submittedName>
        <fullName evidence="2">Uncharacterized protein</fullName>
    </submittedName>
</protein>
<feature type="compositionally biased region" description="Low complexity" evidence="1">
    <location>
        <begin position="70"/>
        <end position="85"/>
    </location>
</feature>
<evidence type="ECO:0000313" key="2">
    <source>
        <dbReference type="EMBL" id="EFJ42860.1"/>
    </source>
</evidence>
<gene>
    <name evidence="2" type="ORF">VOLCADRAFT_97021</name>
</gene>
<dbReference type="AlphaFoldDB" id="D8UBP5"/>
<feature type="region of interest" description="Disordered" evidence="1">
    <location>
        <begin position="57"/>
        <end position="115"/>
    </location>
</feature>
<sequence length="155" mass="16366">MQTSVHSHFDHKSISEANLVFNHNFDLPLPPFPNPTPPRTTPHHLILYSSSSQRRLDLAQGRRALPRCPAAAENKPAAATGPSSGLSGGSGGGGSDPAVASSGDPVTTAAAADSPPWFPIAAMEVKNTFSRTGPPRAFSRRSESAHQAPRQYYNA</sequence>
<proteinExistence type="predicted"/>
<dbReference type="InParanoid" id="D8UBP5"/>
<organism evidence="3">
    <name type="scientific">Volvox carteri f. nagariensis</name>
    <dbReference type="NCBI Taxonomy" id="3068"/>
    <lineage>
        <taxon>Eukaryota</taxon>
        <taxon>Viridiplantae</taxon>
        <taxon>Chlorophyta</taxon>
        <taxon>core chlorophytes</taxon>
        <taxon>Chlorophyceae</taxon>
        <taxon>CS clade</taxon>
        <taxon>Chlamydomonadales</taxon>
        <taxon>Volvocaceae</taxon>
        <taxon>Volvox</taxon>
    </lineage>
</organism>
<keyword evidence="3" id="KW-1185">Reference proteome</keyword>
<dbReference type="EMBL" id="GL378378">
    <property type="protein sequence ID" value="EFJ42860.1"/>
    <property type="molecule type" value="Genomic_DNA"/>
</dbReference>
<dbReference type="RefSeq" id="XP_002956120.1">
    <property type="nucleotide sequence ID" value="XM_002956074.1"/>
</dbReference>
<accession>D8UBP5</accession>
<evidence type="ECO:0000256" key="1">
    <source>
        <dbReference type="SAM" id="MobiDB-lite"/>
    </source>
</evidence>
<name>D8UBP5_VOLCA</name>
<evidence type="ECO:0000313" key="3">
    <source>
        <dbReference type="Proteomes" id="UP000001058"/>
    </source>
</evidence>
<dbReference type="Proteomes" id="UP000001058">
    <property type="component" value="Unassembled WGS sequence"/>
</dbReference>
<feature type="region of interest" description="Disordered" evidence="1">
    <location>
        <begin position="130"/>
        <end position="155"/>
    </location>
</feature>
<reference evidence="2 3" key="1">
    <citation type="journal article" date="2010" name="Science">
        <title>Genomic analysis of organismal complexity in the multicellular green alga Volvox carteri.</title>
        <authorList>
            <person name="Prochnik S.E."/>
            <person name="Umen J."/>
            <person name="Nedelcu A.M."/>
            <person name="Hallmann A."/>
            <person name="Miller S.M."/>
            <person name="Nishii I."/>
            <person name="Ferris P."/>
            <person name="Kuo A."/>
            <person name="Mitros T."/>
            <person name="Fritz-Laylin L.K."/>
            <person name="Hellsten U."/>
            <person name="Chapman J."/>
            <person name="Simakov O."/>
            <person name="Rensing S.A."/>
            <person name="Terry A."/>
            <person name="Pangilinan J."/>
            <person name="Kapitonov V."/>
            <person name="Jurka J."/>
            <person name="Salamov A."/>
            <person name="Shapiro H."/>
            <person name="Schmutz J."/>
            <person name="Grimwood J."/>
            <person name="Lindquist E."/>
            <person name="Lucas S."/>
            <person name="Grigoriev I.V."/>
            <person name="Schmitt R."/>
            <person name="Kirk D."/>
            <person name="Rokhsar D.S."/>
        </authorList>
    </citation>
    <scope>NUCLEOTIDE SEQUENCE [LARGE SCALE GENOMIC DNA]</scope>
    <source>
        <strain evidence="3">f. Nagariensis / Eve</strain>
    </source>
</reference>
<dbReference type="KEGG" id="vcn:VOLCADRAFT_97021"/>